<dbReference type="InterPro" id="IPR007939">
    <property type="entry name" value="Cu-R_B_prcur"/>
</dbReference>
<dbReference type="GO" id="GO:0006878">
    <property type="term" value="P:intracellular copper ion homeostasis"/>
    <property type="evidence" value="ECO:0007669"/>
    <property type="project" value="InterPro"/>
</dbReference>
<feature type="compositionally biased region" description="Basic and acidic residues" evidence="1">
    <location>
        <begin position="63"/>
        <end position="102"/>
    </location>
</feature>
<evidence type="ECO:0000256" key="1">
    <source>
        <dbReference type="SAM" id="MobiDB-lite"/>
    </source>
</evidence>
<protein>
    <submittedName>
        <fullName evidence="3">Copper resistance protein B</fullName>
    </submittedName>
</protein>
<evidence type="ECO:0000313" key="3">
    <source>
        <dbReference type="EMBL" id="XCM37357.1"/>
    </source>
</evidence>
<proteinExistence type="predicted"/>
<sequence>MKGKQISICLNVILNLIGITGTLTLANILAYPLSSYGEPAKELDNFYPTLESLESTEWQFSQSHDHSDHHSDHNSYHHSNNHSDHNSNHHSDHHSGEHDWPEPIHDNHTYSLILLEQLEYRANEGEDSLNWDAVSWVGGDYERLWIKTEGEVGLEDGNGEAELQLLYGQLITPFFDGQVGLAYQQLYGDTSKGRAFGVVGVQGMLPYMVETDAAIFISHKGDISAKLSAEKQLLLSQRLILEPKLETHLAIQDVEEFGVGSGINDLELGLRLRYEINRELAPYMGINWTRKFGKTADFAKEEGEAVDNFAVVGGLRLMF</sequence>
<keyword evidence="2" id="KW-1133">Transmembrane helix</keyword>
<name>A0AAU8JDV3_9CYAN</name>
<dbReference type="EMBL" id="CP159837">
    <property type="protein sequence ID" value="XCM37357.1"/>
    <property type="molecule type" value="Genomic_DNA"/>
</dbReference>
<dbReference type="GO" id="GO:0005507">
    <property type="term" value="F:copper ion binding"/>
    <property type="evidence" value="ECO:0007669"/>
    <property type="project" value="InterPro"/>
</dbReference>
<keyword evidence="2" id="KW-0812">Transmembrane</keyword>
<evidence type="ECO:0000256" key="2">
    <source>
        <dbReference type="SAM" id="Phobius"/>
    </source>
</evidence>
<dbReference type="RefSeq" id="WP_199317385.1">
    <property type="nucleotide sequence ID" value="NZ_CP159837.1"/>
</dbReference>
<dbReference type="Pfam" id="PF05275">
    <property type="entry name" value="CopB"/>
    <property type="match status" value="1"/>
</dbReference>
<dbReference type="AlphaFoldDB" id="A0AAU8JDV3"/>
<keyword evidence="2" id="KW-0472">Membrane</keyword>
<feature type="transmembrane region" description="Helical" evidence="2">
    <location>
        <begin position="12"/>
        <end position="33"/>
    </location>
</feature>
<reference evidence="3" key="1">
    <citation type="submission" date="2024-07" db="EMBL/GenBank/DDBJ databases">
        <authorList>
            <person name="Kim Y.J."/>
            <person name="Jeong J.Y."/>
        </authorList>
    </citation>
    <scope>NUCLEOTIDE SEQUENCE</scope>
    <source>
        <strain evidence="3">GIHE-MW2</strain>
    </source>
</reference>
<organism evidence="3">
    <name type="scientific">Planktothricoides raciborskii GIHE-MW2</name>
    <dbReference type="NCBI Taxonomy" id="2792601"/>
    <lineage>
        <taxon>Bacteria</taxon>
        <taxon>Bacillati</taxon>
        <taxon>Cyanobacteriota</taxon>
        <taxon>Cyanophyceae</taxon>
        <taxon>Oscillatoriophycideae</taxon>
        <taxon>Oscillatoriales</taxon>
        <taxon>Oscillatoriaceae</taxon>
        <taxon>Planktothricoides</taxon>
    </lineage>
</organism>
<dbReference type="GO" id="GO:0009279">
    <property type="term" value="C:cell outer membrane"/>
    <property type="evidence" value="ECO:0007669"/>
    <property type="project" value="InterPro"/>
</dbReference>
<feature type="region of interest" description="Disordered" evidence="1">
    <location>
        <begin position="58"/>
        <end position="102"/>
    </location>
</feature>
<gene>
    <name evidence="3" type="ORF">ABWT76_000111</name>
</gene>
<accession>A0AAU8JDV3</accession>